<evidence type="ECO:0000313" key="1">
    <source>
        <dbReference type="EMBL" id="UPK94660.1"/>
    </source>
</evidence>
<name>A0ACD3Z0M7_FUSSC</name>
<protein>
    <submittedName>
        <fullName evidence="1">Uncharacterized protein</fullName>
    </submittedName>
</protein>
<gene>
    <name evidence="1" type="ORF">LCI18_005595</name>
</gene>
<dbReference type="EMBL" id="CP090033">
    <property type="protein sequence ID" value="UPK94660.1"/>
    <property type="molecule type" value="Genomic_DNA"/>
</dbReference>
<keyword evidence="2" id="KW-1185">Reference proteome</keyword>
<accession>A0ACD3Z0M7</accession>
<evidence type="ECO:0000313" key="2">
    <source>
        <dbReference type="Proteomes" id="UP000830768"/>
    </source>
</evidence>
<sequence length="209" mass="22252">MNGVASIAGSLFSYGVGHINSSIPLWKFPFIICGSISVAWSVVLWFLLPSNPTDAWFLTNEERVIAIARIKDNQNGVESKVFKKEQAIEALADPKVWLAAIGAGSGNILGGVSAISTLPIASVLATYVPNSRLTWALVADLIALTGACMLYAIDPSHRWAVLAGFWIMVGFIPCSFILGFGTIGANIGGHTKKITSQAIFFVCYSVGSQ</sequence>
<organism evidence="1 2">
    <name type="scientific">Fusarium solani subsp. cucurbitae</name>
    <name type="common">Neocosmosporum cucurbitae</name>
    <dbReference type="NCBI Taxonomy" id="2747967"/>
    <lineage>
        <taxon>Eukaryota</taxon>
        <taxon>Fungi</taxon>
        <taxon>Dikarya</taxon>
        <taxon>Ascomycota</taxon>
        <taxon>Pezizomycotina</taxon>
        <taxon>Sordariomycetes</taxon>
        <taxon>Hypocreomycetidae</taxon>
        <taxon>Hypocreales</taxon>
        <taxon>Nectriaceae</taxon>
        <taxon>Fusarium</taxon>
        <taxon>Fusarium solani species complex</taxon>
    </lineage>
</organism>
<proteinExistence type="predicted"/>
<dbReference type="Proteomes" id="UP000830768">
    <property type="component" value="Chromosome 4"/>
</dbReference>
<reference evidence="1" key="1">
    <citation type="submission" date="2021-11" db="EMBL/GenBank/DDBJ databases">
        <title>Fusarium solani-melongenae Genome sequencing and assembly.</title>
        <authorList>
            <person name="Xie S."/>
            <person name="Huang L."/>
            <person name="Zhang X."/>
        </authorList>
    </citation>
    <scope>NUCLEOTIDE SEQUENCE</scope>
    <source>
        <strain evidence="1">CRI 24-3</strain>
    </source>
</reference>